<dbReference type="AlphaFoldDB" id="A0A5C5YHI8"/>
<keyword evidence="2" id="KW-0472">Membrane</keyword>
<feature type="transmembrane region" description="Helical" evidence="2">
    <location>
        <begin position="338"/>
        <end position="355"/>
    </location>
</feature>
<proteinExistence type="predicted"/>
<accession>A0A5C5YHI8</accession>
<feature type="transmembrane region" description="Helical" evidence="2">
    <location>
        <begin position="151"/>
        <end position="167"/>
    </location>
</feature>
<organism evidence="3 4">
    <name type="scientific">Allorhodopirellula solitaria</name>
    <dbReference type="NCBI Taxonomy" id="2527987"/>
    <lineage>
        <taxon>Bacteria</taxon>
        <taxon>Pseudomonadati</taxon>
        <taxon>Planctomycetota</taxon>
        <taxon>Planctomycetia</taxon>
        <taxon>Pirellulales</taxon>
        <taxon>Pirellulaceae</taxon>
        <taxon>Allorhodopirellula</taxon>
    </lineage>
</organism>
<comment type="caution">
    <text evidence="3">The sequence shown here is derived from an EMBL/GenBank/DDBJ whole genome shotgun (WGS) entry which is preliminary data.</text>
</comment>
<feature type="transmembrane region" description="Helical" evidence="2">
    <location>
        <begin position="232"/>
        <end position="254"/>
    </location>
</feature>
<reference evidence="3 4" key="1">
    <citation type="submission" date="2019-02" db="EMBL/GenBank/DDBJ databases">
        <title>Deep-cultivation of Planctomycetes and their phenomic and genomic characterization uncovers novel biology.</title>
        <authorList>
            <person name="Wiegand S."/>
            <person name="Jogler M."/>
            <person name="Boedeker C."/>
            <person name="Pinto D."/>
            <person name="Vollmers J."/>
            <person name="Rivas-Marin E."/>
            <person name="Kohn T."/>
            <person name="Peeters S.H."/>
            <person name="Heuer A."/>
            <person name="Rast P."/>
            <person name="Oberbeckmann S."/>
            <person name="Bunk B."/>
            <person name="Jeske O."/>
            <person name="Meyerdierks A."/>
            <person name="Storesund J.E."/>
            <person name="Kallscheuer N."/>
            <person name="Luecker S."/>
            <person name="Lage O.M."/>
            <person name="Pohl T."/>
            <person name="Merkel B.J."/>
            <person name="Hornburger P."/>
            <person name="Mueller R.-W."/>
            <person name="Bruemmer F."/>
            <person name="Labrenz M."/>
            <person name="Spormann A.M."/>
            <person name="Op Den Camp H."/>
            <person name="Overmann J."/>
            <person name="Amann R."/>
            <person name="Jetten M.S.M."/>
            <person name="Mascher T."/>
            <person name="Medema M.H."/>
            <person name="Devos D.P."/>
            <person name="Kaster A.-K."/>
            <person name="Ovreas L."/>
            <person name="Rohde M."/>
            <person name="Galperin M.Y."/>
            <person name="Jogler C."/>
        </authorList>
    </citation>
    <scope>NUCLEOTIDE SEQUENCE [LARGE SCALE GENOMIC DNA]</scope>
    <source>
        <strain evidence="3 4">CA85</strain>
    </source>
</reference>
<feature type="transmembrane region" description="Helical" evidence="2">
    <location>
        <begin position="84"/>
        <end position="107"/>
    </location>
</feature>
<keyword evidence="2" id="KW-1133">Transmembrane helix</keyword>
<protein>
    <submittedName>
        <fullName evidence="3">Uncharacterized protein</fullName>
    </submittedName>
</protein>
<evidence type="ECO:0000256" key="2">
    <source>
        <dbReference type="SAM" id="Phobius"/>
    </source>
</evidence>
<feature type="transmembrane region" description="Helical" evidence="2">
    <location>
        <begin position="277"/>
        <end position="295"/>
    </location>
</feature>
<feature type="region of interest" description="Disordered" evidence="1">
    <location>
        <begin position="18"/>
        <end position="67"/>
    </location>
</feature>
<keyword evidence="2" id="KW-0812">Transmembrane</keyword>
<evidence type="ECO:0000313" key="3">
    <source>
        <dbReference type="EMBL" id="TWT74195.1"/>
    </source>
</evidence>
<evidence type="ECO:0000313" key="4">
    <source>
        <dbReference type="Proteomes" id="UP000318053"/>
    </source>
</evidence>
<gene>
    <name evidence="3" type="ORF">CA85_10820</name>
</gene>
<name>A0A5C5YHI8_9BACT</name>
<feature type="transmembrane region" description="Helical" evidence="2">
    <location>
        <begin position="302"/>
        <end position="326"/>
    </location>
</feature>
<dbReference type="EMBL" id="SJPK01000002">
    <property type="protein sequence ID" value="TWT74195.1"/>
    <property type="molecule type" value="Genomic_DNA"/>
</dbReference>
<evidence type="ECO:0000256" key="1">
    <source>
        <dbReference type="SAM" id="MobiDB-lite"/>
    </source>
</evidence>
<keyword evidence="4" id="KW-1185">Reference proteome</keyword>
<dbReference type="Proteomes" id="UP000318053">
    <property type="component" value="Unassembled WGS sequence"/>
</dbReference>
<feature type="transmembrane region" description="Helical" evidence="2">
    <location>
        <begin position="174"/>
        <end position="193"/>
    </location>
</feature>
<feature type="transmembrane region" description="Helical" evidence="2">
    <location>
        <begin position="205"/>
        <end position="225"/>
    </location>
</feature>
<sequence>MRQKPDYDKTPVSRQAVWNDSTMINHDSEEDIGAPATRSRAAMDHVSSTSGEMIPHNSCEPTALAAGNSGNPRLAPSAHATEKLFPTCLVAVLRAAAFLCFAGWTWVHFYWEGPYGILLWQDGTYDFANRLGISWDEFVGTDNDEGWLQKWIARIRWLFLACTLLTVTVRPRSYVQMAGLVGGSLLLCVLSYAKYVASQRQLPMFVEHGGQILSPIVLVLALVLGPRHRITIGTAILAVVMTFAGHGSYAIGWWPTPGIFYGMTCVCLGVSYETANILLRGFGILDFAVCFALFIPGLRQPAAMYAVVWGLLTALARPVAGMSMSLNYWGADQFVHEAILRAPHFLLPLYLVILWRPRQEDEPAIAHTASGTDTNPCSTETTS</sequence>